<evidence type="ECO:0000313" key="3">
    <source>
        <dbReference type="Proteomes" id="UP000703038"/>
    </source>
</evidence>
<dbReference type="EMBL" id="JAFBBK010000001">
    <property type="protein sequence ID" value="MBM7415401.1"/>
    <property type="molecule type" value="Genomic_DNA"/>
</dbReference>
<feature type="chain" id="PRO_5047250715" description="Secreted protein" evidence="1">
    <location>
        <begin position="33"/>
        <end position="97"/>
    </location>
</feature>
<organism evidence="2 3">
    <name type="scientific">Rhodococcoides corynebacterioides</name>
    <dbReference type="NCBI Taxonomy" id="53972"/>
    <lineage>
        <taxon>Bacteria</taxon>
        <taxon>Bacillati</taxon>
        <taxon>Actinomycetota</taxon>
        <taxon>Actinomycetes</taxon>
        <taxon>Mycobacteriales</taxon>
        <taxon>Nocardiaceae</taxon>
        <taxon>Rhodococcoides</taxon>
    </lineage>
</organism>
<evidence type="ECO:0000313" key="2">
    <source>
        <dbReference type="EMBL" id="MBM7415401.1"/>
    </source>
</evidence>
<reference evidence="2 3" key="1">
    <citation type="submission" date="2021-01" db="EMBL/GenBank/DDBJ databases">
        <title>Genomics of switchgrass bacterial isolates.</title>
        <authorList>
            <person name="Shade A."/>
        </authorList>
    </citation>
    <scope>NUCLEOTIDE SEQUENCE [LARGE SCALE GENOMIC DNA]</scope>
    <source>
        <strain evidence="2 3">PvP111</strain>
    </source>
</reference>
<keyword evidence="1" id="KW-0732">Signal</keyword>
<gene>
    <name evidence="2" type="ORF">JOE42_002134</name>
</gene>
<dbReference type="Proteomes" id="UP000703038">
    <property type="component" value="Unassembled WGS sequence"/>
</dbReference>
<protein>
    <recommendedName>
        <fullName evidence="4">Secreted protein</fullName>
    </recommendedName>
</protein>
<comment type="caution">
    <text evidence="2">The sequence shown here is derived from an EMBL/GenBank/DDBJ whole genome shotgun (WGS) entry which is preliminary data.</text>
</comment>
<proteinExistence type="predicted"/>
<dbReference type="RefSeq" id="WP_204868441.1">
    <property type="nucleotide sequence ID" value="NZ_JAFBBK010000001.1"/>
</dbReference>
<sequence length="97" mass="9818">MTRRTRTRAASAVAIAASVVGIAMAGAGTASAAEPTAGGPFYWESFSSLSLDPNGVPCSERAAANRARGDIILVECRAVTLGFDSVDLIGIRAGFGS</sequence>
<name>A0ABS2KUC0_9NOCA</name>
<accession>A0ABS2KUC0</accession>
<feature type="signal peptide" evidence="1">
    <location>
        <begin position="1"/>
        <end position="32"/>
    </location>
</feature>
<evidence type="ECO:0000256" key="1">
    <source>
        <dbReference type="SAM" id="SignalP"/>
    </source>
</evidence>
<keyword evidence="3" id="KW-1185">Reference proteome</keyword>
<evidence type="ECO:0008006" key="4">
    <source>
        <dbReference type="Google" id="ProtNLM"/>
    </source>
</evidence>